<dbReference type="SUPFAM" id="SSF55681">
    <property type="entry name" value="Class II aaRS and biotin synthetases"/>
    <property type="match status" value="2"/>
</dbReference>
<accession>A0AAN8ZG70</accession>
<dbReference type="InterPro" id="IPR004408">
    <property type="entry name" value="Biotin_CoA_COase_ligase"/>
</dbReference>
<sequence length="461" mass="51593">MRSLPLSISLSSLSLLNCLSRLAQPLPKLVFTNKIPLSLPVITSSAMDSQSSHLLVLYGKSTAEIDFARSLKENNTLKLADNGEILVLLGSEKEKSSNEESFGVESYMNSLLAKRFGRLLIWSPRLPSTHDIVSQNFCELPVGAVCVADVQYKGRGRSKNLWESPIGCLMFSFTVQMEDGRVVPLLQYVVSLAMTEAIKHVCDRNVLVLGAYNWSGVLKSSGSISFSLSRKDKSCESISRNCIRFGSALDEQSHVESKKMGAPLKMSIFSFLGHNLFQGLPHLDVKIKWPNDLYLNGLKVGGILCTSTYKSKKFNVSAGIGLNIDNEKPSTCLNAVLRELTSVTCQLRREDIIAAFFNQFEILFDLFQSKGFETLEDLYYKTWLHSGQRVVIQENNEDQMVENVVIIQGLTSSGYLLAVGEDNQMYELHPDGNRTGQQETELKAPFPWRQQRWFTMSTVEE</sequence>
<keyword evidence="6" id="KW-1185">Reference proteome</keyword>
<comment type="similarity">
    <text evidence="1">Belongs to the biotin--protein ligase family.</text>
</comment>
<organism evidence="5 6">
    <name type="scientific">Dillenia turbinata</name>
    <dbReference type="NCBI Taxonomy" id="194707"/>
    <lineage>
        <taxon>Eukaryota</taxon>
        <taxon>Viridiplantae</taxon>
        <taxon>Streptophyta</taxon>
        <taxon>Embryophyta</taxon>
        <taxon>Tracheophyta</taxon>
        <taxon>Spermatophyta</taxon>
        <taxon>Magnoliopsida</taxon>
        <taxon>eudicotyledons</taxon>
        <taxon>Gunneridae</taxon>
        <taxon>Pentapetalae</taxon>
        <taxon>Dilleniales</taxon>
        <taxon>Dilleniaceae</taxon>
        <taxon>Dillenia</taxon>
    </lineage>
</organism>
<protein>
    <submittedName>
        <fullName evidence="5">Biotinyl protein ligase (BPL) and lipoyl protein ligase (LPL), catalytic domain</fullName>
    </submittedName>
</protein>
<name>A0AAN8ZG70_9MAGN</name>
<dbReference type="Gene3D" id="3.30.930.10">
    <property type="entry name" value="Bira Bifunctional Protein, Domain 2"/>
    <property type="match status" value="2"/>
</dbReference>
<dbReference type="GO" id="GO:0004077">
    <property type="term" value="F:biotin--[biotin carboxyl-carrier protein] ligase activity"/>
    <property type="evidence" value="ECO:0007669"/>
    <property type="project" value="InterPro"/>
</dbReference>
<evidence type="ECO:0000256" key="2">
    <source>
        <dbReference type="ARBA" id="ARBA00022598"/>
    </source>
</evidence>
<evidence type="ECO:0000256" key="3">
    <source>
        <dbReference type="SAM" id="SignalP"/>
    </source>
</evidence>
<evidence type="ECO:0000256" key="1">
    <source>
        <dbReference type="ARBA" id="ARBA00009934"/>
    </source>
</evidence>
<feature type="signal peptide" evidence="3">
    <location>
        <begin position="1"/>
        <end position="25"/>
    </location>
</feature>
<keyword evidence="2 5" id="KW-0436">Ligase</keyword>
<dbReference type="InterPro" id="IPR045864">
    <property type="entry name" value="aa-tRNA-synth_II/BPL/LPL"/>
</dbReference>
<keyword evidence="3" id="KW-0732">Signal</keyword>
<evidence type="ECO:0000313" key="5">
    <source>
        <dbReference type="EMBL" id="KAK6939824.1"/>
    </source>
</evidence>
<reference evidence="5 6" key="1">
    <citation type="submission" date="2023-12" db="EMBL/GenBank/DDBJ databases">
        <title>A high-quality genome assembly for Dillenia turbinata (Dilleniales).</title>
        <authorList>
            <person name="Chanderbali A."/>
        </authorList>
    </citation>
    <scope>NUCLEOTIDE SEQUENCE [LARGE SCALE GENOMIC DNA]</scope>
    <source>
        <strain evidence="5">LSX21</strain>
        <tissue evidence="5">Leaf</tissue>
    </source>
</reference>
<dbReference type="CDD" id="cd16442">
    <property type="entry name" value="BPL"/>
    <property type="match status" value="1"/>
</dbReference>
<feature type="chain" id="PRO_5042852266" evidence="3">
    <location>
        <begin position="26"/>
        <end position="461"/>
    </location>
</feature>
<dbReference type="Proteomes" id="UP001370490">
    <property type="component" value="Unassembled WGS sequence"/>
</dbReference>
<feature type="non-terminal residue" evidence="5">
    <location>
        <position position="461"/>
    </location>
</feature>
<comment type="caution">
    <text evidence="5">The sequence shown here is derived from an EMBL/GenBank/DDBJ whole genome shotgun (WGS) entry which is preliminary data.</text>
</comment>
<dbReference type="InterPro" id="IPR004143">
    <property type="entry name" value="BPL_LPL_catalytic"/>
</dbReference>
<gene>
    <name evidence="5" type="ORF">RJ641_029355</name>
</gene>
<dbReference type="PANTHER" id="PTHR12835:SF5">
    <property type="entry name" value="BIOTIN--PROTEIN LIGASE"/>
    <property type="match status" value="1"/>
</dbReference>
<proteinExistence type="inferred from homology"/>
<feature type="domain" description="BPL/LPL catalytic" evidence="4">
    <location>
        <begin position="105"/>
        <end position="368"/>
    </location>
</feature>
<dbReference type="AlphaFoldDB" id="A0AAN8ZG70"/>
<dbReference type="GO" id="GO:0005737">
    <property type="term" value="C:cytoplasm"/>
    <property type="evidence" value="ECO:0007669"/>
    <property type="project" value="TreeGrafter"/>
</dbReference>
<dbReference type="PANTHER" id="PTHR12835">
    <property type="entry name" value="BIOTIN PROTEIN LIGASE"/>
    <property type="match status" value="1"/>
</dbReference>
<evidence type="ECO:0000259" key="4">
    <source>
        <dbReference type="PROSITE" id="PS51733"/>
    </source>
</evidence>
<dbReference type="PROSITE" id="PS51733">
    <property type="entry name" value="BPL_LPL_CATALYTIC"/>
    <property type="match status" value="1"/>
</dbReference>
<dbReference type="Pfam" id="PF03099">
    <property type="entry name" value="BPL_LplA_LipB"/>
    <property type="match status" value="2"/>
</dbReference>
<evidence type="ECO:0000313" key="6">
    <source>
        <dbReference type="Proteomes" id="UP001370490"/>
    </source>
</evidence>
<dbReference type="EMBL" id="JBAMMX010000005">
    <property type="protein sequence ID" value="KAK6939824.1"/>
    <property type="molecule type" value="Genomic_DNA"/>
</dbReference>